<dbReference type="PANTHER" id="PTHR18916:SF6">
    <property type="entry name" value="DYNACTIN SUBUNIT 1"/>
    <property type="match status" value="1"/>
</dbReference>
<keyword evidence="12" id="KW-0206">Cytoskeleton</keyword>
<dbReference type="GO" id="GO:0005819">
    <property type="term" value="C:spindle"/>
    <property type="evidence" value="ECO:0007669"/>
    <property type="project" value="UniProtKB-SubCell"/>
</dbReference>
<organism evidence="17 18">
    <name type="scientific">Dimorphilus gyrociliatus</name>
    <dbReference type="NCBI Taxonomy" id="2664684"/>
    <lineage>
        <taxon>Eukaryota</taxon>
        <taxon>Metazoa</taxon>
        <taxon>Spiralia</taxon>
        <taxon>Lophotrochozoa</taxon>
        <taxon>Annelida</taxon>
        <taxon>Polychaeta</taxon>
        <taxon>Polychaeta incertae sedis</taxon>
        <taxon>Dinophilidae</taxon>
        <taxon>Dimorphilus</taxon>
    </lineage>
</organism>
<dbReference type="InterPro" id="IPR000938">
    <property type="entry name" value="CAP-Gly_domain"/>
</dbReference>
<evidence type="ECO:0000256" key="4">
    <source>
        <dbReference type="ARBA" id="ARBA00011010"/>
    </source>
</evidence>
<dbReference type="SUPFAM" id="SSF74924">
    <property type="entry name" value="Cap-Gly domain"/>
    <property type="match status" value="1"/>
</dbReference>
<proteinExistence type="inferred from homology"/>
<keyword evidence="6" id="KW-0963">Cytoplasm</keyword>
<feature type="compositionally biased region" description="Polar residues" evidence="15">
    <location>
        <begin position="79"/>
        <end position="88"/>
    </location>
</feature>
<sequence>MADSKLKVGCRVQITGKDVVGTVAFIGATLFSSGKWVGVILDEAKGKNNGTVQGKQYFSCEENHGMFIRPTQLVVIDDSGQTTPTSSKLPLPGSTIKRTSISKSASRERLSKGASPSETPKKPSPEAPPAKSFVEDVKKELAAKENQDTIRALTESVAKISALETEITTLKKDKEDVDEKLEVLKAKRSEDRQKLKEFDKIKLRVEQLEEYKHSAQEKSAQQQRSLLEAKNELKDVQEQFERYKEEMQDAAETIEMATLDKEMAEEKIDSLQQELSATKEKYEETALDLQILKEELENSSESAGQTYQMKQLEQQNERLKAALVKLRDLDIYNKQEINKYQKTYDKQNNEISHLRKEKETLQGEIKNLNEASIEMSEQIDAALGAEEMVEKLTRKNLELEERIQQLEQEQEDLETLHQMNEELQENSRETELELREANDLLRAKLTESIRRLELNQDSISDYERTITKFRDLVAQLQEEIRSLKENTENVLEKRETPTIDFHAKQTEMKNFSQIIDFNLLNIQCKQSAKNINYLLSFLPDSLKRSGCEIDAIKLVLLVSSMIQKTDFLLNQIRQKWKIPDEINQEDVLKNQTSDQYSYISFLQFQLCSLKYLLQKYEDALNSCSDSLLLKVCSLLPEIKPHEKCIDLLLDLLKKDLLDETVNLEGLQKAVNYLKHLYSVHLAEEFVDPVYLAQNSIAALVAGSNSLKIDTTRMKYCLLAEDSNSEINILLKDTENFVVCLISELKKIKRRDEPLQYQKNLFMEVEDCLNKLAIAIKSLRHSSVSVLRQADLLSEKIGMNSAKMTELLNEAAEKFFDVLTVSPFEAIRQNFEEILEVVKTFTNAIEEGKLEAAERVVQKTEKPILVRSHAVRVQLADTEGVKAKLEDKDEALKEVKQQLRIKIEEISENNVRISLLEKKVESASREADDRADKLQLKVDEMTMKMRQKEKEFEETVDALQADTDALEQEKIELKDRLKALSRKTLLEGLARQPSTAQSQASVRENPLLVEKVNSISSALKVEQSKNLRLTSKNMINTLKSLPQLNVPKVHQTTEVKEVERKVKSLVAEIYHEACTPKIGAKDKWNELEKQLIKTKSEVESLIAERHSVGHVSTNTKAFSSPDLNKVLTEKINEKEVIVGVIKIPKKGCKDIIKLPVNERKLERIHGALVR</sequence>
<evidence type="ECO:0000313" key="18">
    <source>
        <dbReference type="Proteomes" id="UP000549394"/>
    </source>
</evidence>
<evidence type="ECO:0000256" key="5">
    <source>
        <dbReference type="ARBA" id="ARBA00016574"/>
    </source>
</evidence>
<evidence type="ECO:0000256" key="2">
    <source>
        <dbReference type="ARBA" id="ARBA00004186"/>
    </source>
</evidence>
<gene>
    <name evidence="17" type="ORF">DGYR_LOCUS11035</name>
</gene>
<comment type="caution">
    <text evidence="17">The sequence shown here is derived from an EMBL/GenBank/DDBJ whole genome shotgun (WGS) entry which is preliminary data.</text>
</comment>
<evidence type="ECO:0000313" key="17">
    <source>
        <dbReference type="EMBL" id="CAD5123348.1"/>
    </source>
</evidence>
<evidence type="ECO:0000256" key="6">
    <source>
        <dbReference type="ARBA" id="ARBA00022490"/>
    </source>
</evidence>
<dbReference type="PROSITE" id="PS00845">
    <property type="entry name" value="CAP_GLY_1"/>
    <property type="match status" value="1"/>
</dbReference>
<keyword evidence="7" id="KW-0132">Cell division</keyword>
<evidence type="ECO:0000256" key="1">
    <source>
        <dbReference type="ARBA" id="ARBA00004114"/>
    </source>
</evidence>
<feature type="domain" description="CAP-Gly" evidence="16">
    <location>
        <begin position="27"/>
        <end position="69"/>
    </location>
</feature>
<keyword evidence="9" id="KW-0498">Mitosis</keyword>
<accession>A0A7I8W887</accession>
<dbReference type="EMBL" id="CAJFCJ010000019">
    <property type="protein sequence ID" value="CAD5123348.1"/>
    <property type="molecule type" value="Genomic_DNA"/>
</dbReference>
<feature type="coiled-coil region" evidence="14">
    <location>
        <begin position="877"/>
        <end position="982"/>
    </location>
</feature>
<dbReference type="InterPro" id="IPR022157">
    <property type="entry name" value="Dynactin"/>
</dbReference>
<dbReference type="Pfam" id="PF12455">
    <property type="entry name" value="Dynactin"/>
    <property type="match status" value="1"/>
</dbReference>
<comment type="similarity">
    <text evidence="4">Belongs to the dynactin 150 kDa subunit family.</text>
</comment>
<evidence type="ECO:0000256" key="14">
    <source>
        <dbReference type="SAM" id="Coils"/>
    </source>
</evidence>
<keyword evidence="8" id="KW-0493">Microtubule</keyword>
<dbReference type="Pfam" id="PF01302">
    <property type="entry name" value="CAP_GLY"/>
    <property type="match status" value="1"/>
</dbReference>
<dbReference type="SMART" id="SM01052">
    <property type="entry name" value="CAP_GLY"/>
    <property type="match status" value="1"/>
</dbReference>
<dbReference type="Gene3D" id="2.30.30.190">
    <property type="entry name" value="CAP Gly-rich-like domain"/>
    <property type="match status" value="1"/>
</dbReference>
<comment type="subcellular location">
    <subcellularLocation>
        <location evidence="3">Cytoplasm</location>
        <location evidence="3">Cell cortex</location>
    </subcellularLocation>
    <subcellularLocation>
        <location evidence="1">Cytoplasm</location>
        <location evidence="1">Cytoskeleton</location>
        <location evidence="1">Microtubule organizing center</location>
        <location evidence="1">Centrosome</location>
        <location evidence="1">Centriole</location>
    </subcellularLocation>
    <subcellularLocation>
        <location evidence="2">Cytoplasm</location>
        <location evidence="2">Cytoskeleton</location>
        <location evidence="2">Spindle</location>
    </subcellularLocation>
</comment>
<evidence type="ECO:0000256" key="9">
    <source>
        <dbReference type="ARBA" id="ARBA00022776"/>
    </source>
</evidence>
<dbReference type="AlphaFoldDB" id="A0A7I8W887"/>
<evidence type="ECO:0000259" key="16">
    <source>
        <dbReference type="PROSITE" id="PS50245"/>
    </source>
</evidence>
<evidence type="ECO:0000256" key="7">
    <source>
        <dbReference type="ARBA" id="ARBA00022618"/>
    </source>
</evidence>
<evidence type="ECO:0000256" key="15">
    <source>
        <dbReference type="SAM" id="MobiDB-lite"/>
    </source>
</evidence>
<dbReference type="GO" id="GO:0051301">
    <property type="term" value="P:cell division"/>
    <property type="evidence" value="ECO:0007669"/>
    <property type="project" value="UniProtKB-KW"/>
</dbReference>
<keyword evidence="11 14" id="KW-0175">Coiled coil</keyword>
<evidence type="ECO:0000256" key="8">
    <source>
        <dbReference type="ARBA" id="ARBA00022701"/>
    </source>
</evidence>
<dbReference type="GO" id="GO:0030286">
    <property type="term" value="C:dynein complex"/>
    <property type="evidence" value="ECO:0007669"/>
    <property type="project" value="UniProtKB-KW"/>
</dbReference>
<dbReference type="PANTHER" id="PTHR18916">
    <property type="entry name" value="DYNACTIN 1-RELATED MICROTUBULE-BINDING"/>
    <property type="match status" value="1"/>
</dbReference>
<dbReference type="PROSITE" id="PS50245">
    <property type="entry name" value="CAP_GLY_2"/>
    <property type="match status" value="1"/>
</dbReference>
<dbReference type="Proteomes" id="UP000549394">
    <property type="component" value="Unassembled WGS sequence"/>
</dbReference>
<dbReference type="GO" id="GO:0005814">
    <property type="term" value="C:centriole"/>
    <property type="evidence" value="ECO:0007669"/>
    <property type="project" value="UniProtKB-SubCell"/>
</dbReference>
<keyword evidence="18" id="KW-1185">Reference proteome</keyword>
<dbReference type="OrthoDB" id="2130750at2759"/>
<name>A0A7I8W887_9ANNE</name>
<dbReference type="GO" id="GO:0005874">
    <property type="term" value="C:microtubule"/>
    <property type="evidence" value="ECO:0007669"/>
    <property type="project" value="UniProtKB-KW"/>
</dbReference>
<evidence type="ECO:0000256" key="12">
    <source>
        <dbReference type="ARBA" id="ARBA00023212"/>
    </source>
</evidence>
<reference evidence="17 18" key="1">
    <citation type="submission" date="2020-08" db="EMBL/GenBank/DDBJ databases">
        <authorList>
            <person name="Hejnol A."/>
        </authorList>
    </citation>
    <scope>NUCLEOTIDE SEQUENCE [LARGE SCALE GENOMIC DNA]</scope>
</reference>
<evidence type="ECO:0000256" key="3">
    <source>
        <dbReference type="ARBA" id="ARBA00004544"/>
    </source>
</evidence>
<evidence type="ECO:0000256" key="10">
    <source>
        <dbReference type="ARBA" id="ARBA00023017"/>
    </source>
</evidence>
<evidence type="ECO:0000256" key="11">
    <source>
        <dbReference type="ARBA" id="ARBA00023054"/>
    </source>
</evidence>
<dbReference type="InterPro" id="IPR036859">
    <property type="entry name" value="CAP-Gly_dom_sf"/>
</dbReference>
<evidence type="ECO:0000256" key="13">
    <source>
        <dbReference type="ARBA" id="ARBA00023306"/>
    </source>
</evidence>
<protein>
    <recommendedName>
        <fullName evidence="5">Dynactin subunit 1</fullName>
    </recommendedName>
</protein>
<feature type="region of interest" description="Disordered" evidence="15">
    <location>
        <begin position="78"/>
        <end position="132"/>
    </location>
</feature>
<keyword evidence="13" id="KW-0131">Cell cycle</keyword>
<feature type="coiled-coil region" evidence="14">
    <location>
        <begin position="160"/>
        <end position="493"/>
    </location>
</feature>
<keyword evidence="10" id="KW-0243">Dynein</keyword>